<dbReference type="EMBL" id="JACIBV010000001">
    <property type="protein sequence ID" value="MBB3728120.1"/>
    <property type="molecule type" value="Genomic_DNA"/>
</dbReference>
<name>A0A7W5V6E1_9ACTN</name>
<protein>
    <submittedName>
        <fullName evidence="2">Putative heme/steroid binding protein</fullName>
    </submittedName>
</protein>
<keyword evidence="3" id="KW-1185">Reference proteome</keyword>
<accession>A0A7W5V6E1</accession>
<feature type="region of interest" description="Disordered" evidence="1">
    <location>
        <begin position="1"/>
        <end position="22"/>
    </location>
</feature>
<reference evidence="2 3" key="1">
    <citation type="submission" date="2020-08" db="EMBL/GenBank/DDBJ databases">
        <title>Sequencing the genomes of 1000 actinobacteria strains.</title>
        <authorList>
            <person name="Klenk H.-P."/>
        </authorList>
    </citation>
    <scope>NUCLEOTIDE SEQUENCE [LARGE SCALE GENOMIC DNA]</scope>
    <source>
        <strain evidence="2 3">DSM 44320</strain>
    </source>
</reference>
<dbReference type="GeneID" id="95396297"/>
<dbReference type="Proteomes" id="UP000579945">
    <property type="component" value="Unassembled WGS sequence"/>
</dbReference>
<gene>
    <name evidence="2" type="ORF">FHR33_003980</name>
</gene>
<organism evidence="2 3">
    <name type="scientific">Nonomuraea dietziae</name>
    <dbReference type="NCBI Taxonomy" id="65515"/>
    <lineage>
        <taxon>Bacteria</taxon>
        <taxon>Bacillati</taxon>
        <taxon>Actinomycetota</taxon>
        <taxon>Actinomycetes</taxon>
        <taxon>Streptosporangiales</taxon>
        <taxon>Streptosporangiaceae</taxon>
        <taxon>Nonomuraea</taxon>
    </lineage>
</organism>
<evidence type="ECO:0000313" key="2">
    <source>
        <dbReference type="EMBL" id="MBB3728120.1"/>
    </source>
</evidence>
<comment type="caution">
    <text evidence="2">The sequence shown here is derived from an EMBL/GenBank/DDBJ whole genome shotgun (WGS) entry which is preliminary data.</text>
</comment>
<evidence type="ECO:0000313" key="3">
    <source>
        <dbReference type="Proteomes" id="UP000579945"/>
    </source>
</evidence>
<proteinExistence type="predicted"/>
<dbReference type="RefSeq" id="WP_281388168.1">
    <property type="nucleotide sequence ID" value="NZ_BAAAXX010000150.1"/>
</dbReference>
<dbReference type="AlphaFoldDB" id="A0A7W5V6E1"/>
<sequence>MPRQTTVHHISLHASWPDGEPQTVRDAYDALLEEQRQSAKDQKR</sequence>
<evidence type="ECO:0000256" key="1">
    <source>
        <dbReference type="SAM" id="MobiDB-lite"/>
    </source>
</evidence>